<evidence type="ECO:0000313" key="5">
    <source>
        <dbReference type="Proteomes" id="UP000267535"/>
    </source>
</evidence>
<dbReference type="CDD" id="cd04301">
    <property type="entry name" value="NAT_SF"/>
    <property type="match status" value="2"/>
</dbReference>
<keyword evidence="1 4" id="KW-0808">Transferase</keyword>
<dbReference type="PANTHER" id="PTHR43877">
    <property type="entry name" value="AMINOALKYLPHOSPHONATE N-ACETYLTRANSFERASE-RELATED-RELATED"/>
    <property type="match status" value="1"/>
</dbReference>
<dbReference type="AlphaFoldDB" id="A0A3P1SLN2"/>
<dbReference type="InterPro" id="IPR000182">
    <property type="entry name" value="GNAT_dom"/>
</dbReference>
<dbReference type="EMBL" id="RQXV01000009">
    <property type="protein sequence ID" value="RRC98007.1"/>
    <property type="molecule type" value="Genomic_DNA"/>
</dbReference>
<evidence type="ECO:0000313" key="4">
    <source>
        <dbReference type="EMBL" id="RRC98007.1"/>
    </source>
</evidence>
<feature type="domain" description="N-acetyltransferase" evidence="3">
    <location>
        <begin position="166"/>
        <end position="316"/>
    </location>
</feature>
<feature type="domain" description="N-acetyltransferase" evidence="3">
    <location>
        <begin position="6"/>
        <end position="166"/>
    </location>
</feature>
<accession>A0A3P1SLN2</accession>
<sequence length="316" mass="35065">MTENNVKVRALSPDDLEAVVALDQQFSGAPRQDFFSKRLKAQQQNPNTFISLSAEFEGNIAGFVSCQMLEGEFGGTAPIAVLDAIGVDREYQRRGVGNTLFTRLIDEVRQLGGSELQSVVKWDQPDLLRFFSDAGFELANRNVLELATDAMTESEAEEIDLSRDRIPMRSLTEQDLNSIIRIDRHITDSDRTAYYQRTVSQALNESGIRVSLVAEKDDPVKDKLADIRGFIMARVDNGGFGLTCSEAVIDTIGVDPSARDNNIGQALVSQLVTNLKALHVESIRTEVPWDNFNLNGFLQQCGFRPAQRLALTCPIH</sequence>
<keyword evidence="2" id="KW-0012">Acyltransferase</keyword>
<dbReference type="Gene3D" id="3.40.630.30">
    <property type="match status" value="2"/>
</dbReference>
<dbReference type="RefSeq" id="WP_124927102.1">
    <property type="nucleotide sequence ID" value="NZ_BMOH01000003.1"/>
</dbReference>
<dbReference type="SUPFAM" id="SSF55729">
    <property type="entry name" value="Acyl-CoA N-acyltransferases (Nat)"/>
    <property type="match status" value="2"/>
</dbReference>
<protein>
    <submittedName>
        <fullName evidence="4">GNAT family N-acetyltransferase</fullName>
    </submittedName>
</protein>
<organism evidence="4 5">
    <name type="scientific">Amphritea balenae</name>
    <dbReference type="NCBI Taxonomy" id="452629"/>
    <lineage>
        <taxon>Bacteria</taxon>
        <taxon>Pseudomonadati</taxon>
        <taxon>Pseudomonadota</taxon>
        <taxon>Gammaproteobacteria</taxon>
        <taxon>Oceanospirillales</taxon>
        <taxon>Oceanospirillaceae</taxon>
        <taxon>Amphritea</taxon>
    </lineage>
</organism>
<dbReference type="InterPro" id="IPR050832">
    <property type="entry name" value="Bact_Acetyltransf"/>
</dbReference>
<evidence type="ECO:0000256" key="1">
    <source>
        <dbReference type="ARBA" id="ARBA00022679"/>
    </source>
</evidence>
<dbReference type="OrthoDB" id="7054990at2"/>
<dbReference type="PROSITE" id="PS51186">
    <property type="entry name" value="GNAT"/>
    <property type="match status" value="2"/>
</dbReference>
<keyword evidence="5" id="KW-1185">Reference proteome</keyword>
<dbReference type="Proteomes" id="UP000267535">
    <property type="component" value="Unassembled WGS sequence"/>
</dbReference>
<comment type="caution">
    <text evidence="4">The sequence shown here is derived from an EMBL/GenBank/DDBJ whole genome shotgun (WGS) entry which is preliminary data.</text>
</comment>
<dbReference type="InterPro" id="IPR016181">
    <property type="entry name" value="Acyl_CoA_acyltransferase"/>
</dbReference>
<reference evidence="4 5" key="1">
    <citation type="submission" date="2018-11" db="EMBL/GenBank/DDBJ databases">
        <title>The draft genome sequence of Amphritea balenae JAMM 1525T.</title>
        <authorList>
            <person name="Fang Z."/>
            <person name="Zhang Y."/>
            <person name="Han X."/>
        </authorList>
    </citation>
    <scope>NUCLEOTIDE SEQUENCE [LARGE SCALE GENOMIC DNA]</scope>
    <source>
        <strain evidence="4 5">JAMM 1525</strain>
    </source>
</reference>
<gene>
    <name evidence="4" type="ORF">EHS89_15640</name>
</gene>
<proteinExistence type="predicted"/>
<evidence type="ECO:0000259" key="3">
    <source>
        <dbReference type="PROSITE" id="PS51186"/>
    </source>
</evidence>
<dbReference type="Pfam" id="PF00583">
    <property type="entry name" value="Acetyltransf_1"/>
    <property type="match status" value="2"/>
</dbReference>
<dbReference type="GO" id="GO:0016747">
    <property type="term" value="F:acyltransferase activity, transferring groups other than amino-acyl groups"/>
    <property type="evidence" value="ECO:0007669"/>
    <property type="project" value="InterPro"/>
</dbReference>
<evidence type="ECO:0000256" key="2">
    <source>
        <dbReference type="ARBA" id="ARBA00023315"/>
    </source>
</evidence>
<name>A0A3P1SLN2_9GAMM</name>